<dbReference type="NCBIfam" id="TIGR03173">
    <property type="entry name" value="pbuX"/>
    <property type="match status" value="1"/>
</dbReference>
<evidence type="ECO:0000256" key="1">
    <source>
        <dbReference type="ARBA" id="ARBA00004651"/>
    </source>
</evidence>
<dbReference type="InterPro" id="IPR006042">
    <property type="entry name" value="Xan_ur_permease"/>
</dbReference>
<evidence type="ECO:0000313" key="10">
    <source>
        <dbReference type="EMBL" id="MEX8193367.1"/>
    </source>
</evidence>
<dbReference type="RefSeq" id="WP_369338618.1">
    <property type="nucleotide sequence ID" value="NZ_JBFYGN010000010.1"/>
</dbReference>
<feature type="transmembrane region" description="Helical" evidence="9">
    <location>
        <begin position="354"/>
        <end position="371"/>
    </location>
</feature>
<keyword evidence="5 9" id="KW-0812">Transmembrane</keyword>
<feature type="transmembrane region" description="Helical" evidence="9">
    <location>
        <begin position="139"/>
        <end position="161"/>
    </location>
</feature>
<feature type="transmembrane region" description="Helical" evidence="9">
    <location>
        <begin position="326"/>
        <end position="348"/>
    </location>
</feature>
<evidence type="ECO:0000256" key="3">
    <source>
        <dbReference type="ARBA" id="ARBA00022448"/>
    </source>
</evidence>
<feature type="transmembrane region" description="Helical" evidence="9">
    <location>
        <begin position="89"/>
        <end position="108"/>
    </location>
</feature>
<feature type="transmembrane region" description="Helical" evidence="9">
    <location>
        <begin position="242"/>
        <end position="262"/>
    </location>
</feature>
<dbReference type="PROSITE" id="PS01116">
    <property type="entry name" value="XANTH_URACIL_PERMASE"/>
    <property type="match status" value="1"/>
</dbReference>
<feature type="transmembrane region" description="Helical" evidence="9">
    <location>
        <begin position="114"/>
        <end position="132"/>
    </location>
</feature>
<keyword evidence="3" id="KW-0813">Transport</keyword>
<protein>
    <submittedName>
        <fullName evidence="10">Nucleobase:cation symporter-2 family protein</fullName>
    </submittedName>
</protein>
<evidence type="ECO:0000256" key="8">
    <source>
        <dbReference type="SAM" id="MobiDB-lite"/>
    </source>
</evidence>
<accession>A0ABV3ZUT0</accession>
<feature type="region of interest" description="Disordered" evidence="8">
    <location>
        <begin position="1"/>
        <end position="21"/>
    </location>
</feature>
<feature type="transmembrane region" description="Helical" evidence="9">
    <location>
        <begin position="383"/>
        <end position="399"/>
    </location>
</feature>
<feature type="transmembrane region" description="Helical" evidence="9">
    <location>
        <begin position="414"/>
        <end position="433"/>
    </location>
</feature>
<dbReference type="Pfam" id="PF00860">
    <property type="entry name" value="Xan_ur_permease"/>
    <property type="match status" value="1"/>
</dbReference>
<sequence length="460" mass="46644">MHASQCVQQRHQRPRGGRGRPPSFITTTLLSLQHLLAALGGIIAVPLVFGGALKLPADQIVALVNAALLGSGIVTIIQCRGVGPVGIRLPCVMGTSFAFVGAGISVGLEHGVPGILGSSLVGSLVMIVGSFFMPVIRRFFPHTVTSVVVTMIGLSLTPVAVDWAAGSVGSGGYGAVGNLAIAGFVLALVIGFVQWGKGVVSASAVVLGIACGYLLCLALGLIDFTRVREAPIFAIPQPLHFGMSFPVSGIVAMSIAFLVTIVETTGTFMALGAATQTPIRGKRLASGMLCDGVGSAFAAVMSSPPVSTFAQNVGVVSLTGVASRHVVMLTGVMLLLAGLFPVLGALVVTIPQPVLGGAGLMMFAMIILAGIRMLSSCEHSRRSSLIIAVSLGCGLAVTVRPDLLSKMPAFVREVFGSGITVGALVAVGLNLLLPGREVDAHEEDEEGAAAGPVAASASAA</sequence>
<evidence type="ECO:0000313" key="11">
    <source>
        <dbReference type="Proteomes" id="UP001561046"/>
    </source>
</evidence>
<evidence type="ECO:0000256" key="9">
    <source>
        <dbReference type="SAM" id="Phobius"/>
    </source>
</evidence>
<evidence type="ECO:0000256" key="4">
    <source>
        <dbReference type="ARBA" id="ARBA00022475"/>
    </source>
</evidence>
<dbReference type="NCBIfam" id="NF037981">
    <property type="entry name" value="NCS2_1"/>
    <property type="match status" value="1"/>
</dbReference>
<keyword evidence="7 9" id="KW-0472">Membrane</keyword>
<dbReference type="InterPro" id="IPR017588">
    <property type="entry name" value="UacT-like"/>
</dbReference>
<evidence type="ECO:0000256" key="2">
    <source>
        <dbReference type="ARBA" id="ARBA00008821"/>
    </source>
</evidence>
<evidence type="ECO:0000256" key="5">
    <source>
        <dbReference type="ARBA" id="ARBA00022692"/>
    </source>
</evidence>
<evidence type="ECO:0000256" key="7">
    <source>
        <dbReference type="ARBA" id="ARBA00023136"/>
    </source>
</evidence>
<feature type="transmembrane region" description="Helical" evidence="9">
    <location>
        <begin position="173"/>
        <end position="193"/>
    </location>
</feature>
<dbReference type="Proteomes" id="UP001561046">
    <property type="component" value="Unassembled WGS sequence"/>
</dbReference>
<keyword evidence="4" id="KW-1003">Cell membrane</keyword>
<gene>
    <name evidence="10" type="ORF">AB6724_11005</name>
</gene>
<feature type="transmembrane region" description="Helical" evidence="9">
    <location>
        <begin position="60"/>
        <end position="77"/>
    </location>
</feature>
<dbReference type="EMBL" id="JBFYGN010000010">
    <property type="protein sequence ID" value="MEX8193367.1"/>
    <property type="molecule type" value="Genomic_DNA"/>
</dbReference>
<keyword evidence="11" id="KW-1185">Reference proteome</keyword>
<keyword evidence="6 9" id="KW-1133">Transmembrane helix</keyword>
<name>A0ABV3ZUT0_9BURK</name>
<dbReference type="PANTHER" id="PTHR42810">
    <property type="entry name" value="PURINE PERMEASE C1399.01C-RELATED"/>
    <property type="match status" value="1"/>
</dbReference>
<feature type="transmembrane region" description="Helical" evidence="9">
    <location>
        <begin position="200"/>
        <end position="222"/>
    </location>
</feature>
<dbReference type="PANTHER" id="PTHR42810:SF4">
    <property type="entry name" value="URIC ACID TRANSPORTER UACT"/>
    <property type="match status" value="1"/>
</dbReference>
<comment type="similarity">
    <text evidence="2">Belongs to the nucleobase:cation symporter-2 (NCS2) (TC 2.A.40) family.</text>
</comment>
<reference evidence="10 11" key="1">
    <citation type="journal article" date="2013" name="Int. J. Syst. Evol. Microbiol.">
        <title>Comamonas guangdongensis sp. nov., isolated from subterranean forest sediment, and emended description of the genus Comamonas.</title>
        <authorList>
            <person name="Zhang J."/>
            <person name="Wang Y."/>
            <person name="Zhou S."/>
            <person name="Wu C."/>
            <person name="He J."/>
            <person name="Li F."/>
        </authorList>
    </citation>
    <scope>NUCLEOTIDE SEQUENCE [LARGE SCALE GENOMIC DNA]</scope>
    <source>
        <strain evidence="10 11">CCTCC AB2011133</strain>
    </source>
</reference>
<feature type="transmembrane region" description="Helical" evidence="9">
    <location>
        <begin position="21"/>
        <end position="48"/>
    </location>
</feature>
<dbReference type="InterPro" id="IPR006043">
    <property type="entry name" value="NCS2"/>
</dbReference>
<dbReference type="NCBIfam" id="TIGR00801">
    <property type="entry name" value="ncs2"/>
    <property type="match status" value="1"/>
</dbReference>
<proteinExistence type="inferred from homology"/>
<evidence type="ECO:0000256" key="6">
    <source>
        <dbReference type="ARBA" id="ARBA00022989"/>
    </source>
</evidence>
<comment type="subcellular location">
    <subcellularLocation>
        <location evidence="1">Cell membrane</location>
        <topology evidence="1">Multi-pass membrane protein</topology>
    </subcellularLocation>
</comment>
<organism evidence="10 11">
    <name type="scientific">Comamonas guangdongensis</name>
    <dbReference type="NCBI Taxonomy" id="510515"/>
    <lineage>
        <taxon>Bacteria</taxon>
        <taxon>Pseudomonadati</taxon>
        <taxon>Pseudomonadota</taxon>
        <taxon>Betaproteobacteria</taxon>
        <taxon>Burkholderiales</taxon>
        <taxon>Comamonadaceae</taxon>
        <taxon>Comamonas</taxon>
    </lineage>
</organism>
<comment type="caution">
    <text evidence="10">The sequence shown here is derived from an EMBL/GenBank/DDBJ whole genome shotgun (WGS) entry which is preliminary data.</text>
</comment>